<dbReference type="RefSeq" id="WP_108788064.1">
    <property type="nucleotide sequence ID" value="NZ_ONZG01000006.1"/>
</dbReference>
<keyword evidence="2" id="KW-1185">Reference proteome</keyword>
<dbReference type="OrthoDB" id="7738085at2"/>
<sequence>MKCYKLFPDFRKDVPSLNYQLSPDKNTPAIPEPGQIISLYGGVTYMPDWRLTEETERELQRMYVLINPKLLELPDFWGSFSPVIFKDSTSGPVMISPVVQAMLNELIPGKFETLPAGPIIDRTHGREITDHGHVYANFLEERDTYDREKTQIKPYTLGDGRTFLEVRSSLPTIDARVAKGGVIWREAVNG</sequence>
<protein>
    <submittedName>
        <fullName evidence="1">Uncharacterized protein</fullName>
    </submittedName>
</protein>
<accession>A0A2R8C9I4</accession>
<dbReference type="AlphaFoldDB" id="A0A2R8C9I4"/>
<dbReference type="Proteomes" id="UP000244898">
    <property type="component" value="Unassembled WGS sequence"/>
</dbReference>
<reference evidence="2" key="1">
    <citation type="submission" date="2018-03" db="EMBL/GenBank/DDBJ databases">
        <authorList>
            <person name="Rodrigo-Torres L."/>
            <person name="Arahal R. D."/>
            <person name="Lucena T."/>
        </authorList>
    </citation>
    <scope>NUCLEOTIDE SEQUENCE [LARGE SCALE GENOMIC DNA]</scope>
    <source>
        <strain evidence="2">CECT 7615</strain>
    </source>
</reference>
<name>A0A2R8C9I4_9RHOB</name>
<gene>
    <name evidence="1" type="ORF">TRM7615_02559</name>
</gene>
<evidence type="ECO:0000313" key="1">
    <source>
        <dbReference type="EMBL" id="SPJ29048.1"/>
    </source>
</evidence>
<evidence type="ECO:0000313" key="2">
    <source>
        <dbReference type="Proteomes" id="UP000244898"/>
    </source>
</evidence>
<organism evidence="1 2">
    <name type="scientific">Falsiruegeria mediterranea M17</name>
    <dbReference type="NCBI Taxonomy" id="1200281"/>
    <lineage>
        <taxon>Bacteria</taxon>
        <taxon>Pseudomonadati</taxon>
        <taxon>Pseudomonadota</taxon>
        <taxon>Alphaproteobacteria</taxon>
        <taxon>Rhodobacterales</taxon>
        <taxon>Roseobacteraceae</taxon>
        <taxon>Falsiruegeria</taxon>
    </lineage>
</organism>
<dbReference type="EMBL" id="ONZG01000006">
    <property type="protein sequence ID" value="SPJ29048.1"/>
    <property type="molecule type" value="Genomic_DNA"/>
</dbReference>
<proteinExistence type="predicted"/>